<keyword evidence="2" id="KW-0812">Transmembrane</keyword>
<name>A0A0D2N1P5_9CHLO</name>
<dbReference type="RefSeq" id="XP_013905456.1">
    <property type="nucleotide sequence ID" value="XM_014050002.1"/>
</dbReference>
<feature type="compositionally biased region" description="Gly residues" evidence="1">
    <location>
        <begin position="9"/>
        <end position="23"/>
    </location>
</feature>
<dbReference type="KEGG" id="mng:MNEG_1515"/>
<keyword evidence="4" id="KW-1185">Reference proteome</keyword>
<dbReference type="Proteomes" id="UP000054498">
    <property type="component" value="Unassembled WGS sequence"/>
</dbReference>
<evidence type="ECO:0000256" key="1">
    <source>
        <dbReference type="SAM" id="MobiDB-lite"/>
    </source>
</evidence>
<reference evidence="3 4" key="1">
    <citation type="journal article" date="2013" name="BMC Genomics">
        <title>Reconstruction of the lipid metabolism for the microalga Monoraphidium neglectum from its genome sequence reveals characteristics suitable for biofuel production.</title>
        <authorList>
            <person name="Bogen C."/>
            <person name="Al-Dilaimi A."/>
            <person name="Albersmeier A."/>
            <person name="Wichmann J."/>
            <person name="Grundmann M."/>
            <person name="Rupp O."/>
            <person name="Lauersen K.J."/>
            <person name="Blifernez-Klassen O."/>
            <person name="Kalinowski J."/>
            <person name="Goesmann A."/>
            <person name="Mussgnug J.H."/>
            <person name="Kruse O."/>
        </authorList>
    </citation>
    <scope>NUCLEOTIDE SEQUENCE [LARGE SCALE GENOMIC DNA]</scope>
    <source>
        <strain evidence="3 4">SAG 48.87</strain>
    </source>
</reference>
<feature type="region of interest" description="Disordered" evidence="1">
    <location>
        <begin position="1"/>
        <end position="31"/>
    </location>
</feature>
<protein>
    <submittedName>
        <fullName evidence="3">Uncharacterized protein</fullName>
    </submittedName>
</protein>
<evidence type="ECO:0000256" key="2">
    <source>
        <dbReference type="SAM" id="Phobius"/>
    </source>
</evidence>
<sequence length="68" mass="6628">MDALPPNQGGAGGSGGTPPGKQGGQQQAGQAQPVVDLFGSDLYTAGVTLLLLILGLMGAAMTPRACTC</sequence>
<evidence type="ECO:0000313" key="3">
    <source>
        <dbReference type="EMBL" id="KIZ06437.1"/>
    </source>
</evidence>
<dbReference type="EMBL" id="KK100372">
    <property type="protein sequence ID" value="KIZ06437.1"/>
    <property type="molecule type" value="Genomic_DNA"/>
</dbReference>
<dbReference type="GeneID" id="25732782"/>
<proteinExistence type="predicted"/>
<keyword evidence="2" id="KW-1133">Transmembrane helix</keyword>
<accession>A0A0D2N1P5</accession>
<dbReference type="AlphaFoldDB" id="A0A0D2N1P5"/>
<evidence type="ECO:0000313" key="4">
    <source>
        <dbReference type="Proteomes" id="UP000054498"/>
    </source>
</evidence>
<keyword evidence="2" id="KW-0472">Membrane</keyword>
<organism evidence="3 4">
    <name type="scientific">Monoraphidium neglectum</name>
    <dbReference type="NCBI Taxonomy" id="145388"/>
    <lineage>
        <taxon>Eukaryota</taxon>
        <taxon>Viridiplantae</taxon>
        <taxon>Chlorophyta</taxon>
        <taxon>core chlorophytes</taxon>
        <taxon>Chlorophyceae</taxon>
        <taxon>CS clade</taxon>
        <taxon>Sphaeropleales</taxon>
        <taxon>Selenastraceae</taxon>
        <taxon>Monoraphidium</taxon>
    </lineage>
</organism>
<feature type="transmembrane region" description="Helical" evidence="2">
    <location>
        <begin position="42"/>
        <end position="62"/>
    </location>
</feature>
<gene>
    <name evidence="3" type="ORF">MNEG_1515</name>
</gene>